<dbReference type="Gene3D" id="3.30.1490.300">
    <property type="match status" value="1"/>
</dbReference>
<accession>A0A9Q6IJF3</accession>
<reference evidence="1 2" key="1">
    <citation type="submission" date="2018-06" db="EMBL/GenBank/DDBJ databases">
        <title>Pseudomonas diversity within urban Lake Michigan freshwaters.</title>
        <authorList>
            <person name="Batrich M."/>
            <person name="Hatzopoulos T."/>
            <person name="Putonti C."/>
        </authorList>
    </citation>
    <scope>NUCLEOTIDE SEQUENCE [LARGE SCALE GENOMIC DNA]</scope>
    <source>
        <strain evidence="1 2">MB-090624</strain>
    </source>
</reference>
<dbReference type="Proteomes" id="UP000248188">
    <property type="component" value="Unassembled WGS sequence"/>
</dbReference>
<dbReference type="SUPFAM" id="SSF53067">
    <property type="entry name" value="Actin-like ATPase domain"/>
    <property type="match status" value="2"/>
</dbReference>
<dbReference type="PANTHER" id="PTHR32432">
    <property type="entry name" value="CELL DIVISION PROTEIN FTSA-RELATED"/>
    <property type="match status" value="1"/>
</dbReference>
<name>A0A9Q6IJF3_9PSED</name>
<sequence>MLGLFSKKSGSLLGIDISATSVTLLALSHQGRSYRVEAYAREDLAPDPFGADPEALARVLSRAWLKSGSRRRDVAVAVSGEAVISKLIEMPAGLGDDELEHQIQLEAAQYIPYPLEDVAIDFEVQGAVPGDPQRVQVLLVACRNEDVEALEAPMTLAGLTPRVVDTAPLALQRCLSMLTESLPSASPLALALLDIGADMTTFCVMHGQRIIYSREQLFGSRQLTQALERRYTLTLDQALLAERQGCLPQGCAEDTLRPFEQALLQQAHRSLQLFAESPQQLPVERLLLAGDGSRLTGLDGRLAEQVGIVTVIADPFVSMSIAPHVDARALAEQAPYLLRACGLALRGFD</sequence>
<dbReference type="InterPro" id="IPR043129">
    <property type="entry name" value="ATPase_NBD"/>
</dbReference>
<dbReference type="NCBIfam" id="TIGR01175">
    <property type="entry name" value="pilM"/>
    <property type="match status" value="1"/>
</dbReference>
<organism evidence="1 2">
    <name type="scientific">Pseudomonas protegens</name>
    <dbReference type="NCBI Taxonomy" id="380021"/>
    <lineage>
        <taxon>Bacteria</taxon>
        <taxon>Pseudomonadati</taxon>
        <taxon>Pseudomonadota</taxon>
        <taxon>Gammaproteobacteria</taxon>
        <taxon>Pseudomonadales</taxon>
        <taxon>Pseudomonadaceae</taxon>
        <taxon>Pseudomonas</taxon>
    </lineage>
</organism>
<comment type="caution">
    <text evidence="1">The sequence shown here is derived from an EMBL/GenBank/DDBJ whole genome shotgun (WGS) entry which is preliminary data.</text>
</comment>
<gene>
    <name evidence="1" type="ORF">DMX08_01430</name>
</gene>
<evidence type="ECO:0000313" key="2">
    <source>
        <dbReference type="Proteomes" id="UP000248188"/>
    </source>
</evidence>
<dbReference type="AlphaFoldDB" id="A0A9Q6IJF3"/>
<dbReference type="RefSeq" id="WP_110651284.1">
    <property type="nucleotide sequence ID" value="NZ_QJRN01000001.1"/>
</dbReference>
<proteinExistence type="predicted"/>
<dbReference type="Pfam" id="PF11104">
    <property type="entry name" value="PilM_2"/>
    <property type="match status" value="1"/>
</dbReference>
<dbReference type="PIRSF" id="PIRSF019169">
    <property type="entry name" value="PilM"/>
    <property type="match status" value="1"/>
</dbReference>
<dbReference type="InterPro" id="IPR050696">
    <property type="entry name" value="FtsA/MreB"/>
</dbReference>
<dbReference type="Gene3D" id="3.30.420.40">
    <property type="match status" value="2"/>
</dbReference>
<dbReference type="PANTHER" id="PTHR32432:SF3">
    <property type="entry name" value="ETHANOLAMINE UTILIZATION PROTEIN EUTJ"/>
    <property type="match status" value="1"/>
</dbReference>
<dbReference type="CDD" id="cd24049">
    <property type="entry name" value="ASKHA_NBD_PilM"/>
    <property type="match status" value="1"/>
</dbReference>
<protein>
    <submittedName>
        <fullName evidence="1">Pilus assembly protein PilM</fullName>
    </submittedName>
</protein>
<dbReference type="InterPro" id="IPR005883">
    <property type="entry name" value="PilM"/>
</dbReference>
<evidence type="ECO:0000313" key="1">
    <source>
        <dbReference type="EMBL" id="PYC44114.1"/>
    </source>
</evidence>
<dbReference type="EMBL" id="QJRN01000001">
    <property type="protein sequence ID" value="PYC44114.1"/>
    <property type="molecule type" value="Genomic_DNA"/>
</dbReference>